<dbReference type="GO" id="GO:0008887">
    <property type="term" value="F:glycerate kinase activity"/>
    <property type="evidence" value="ECO:0007669"/>
    <property type="project" value="InterPro"/>
</dbReference>
<evidence type="ECO:0000259" key="6">
    <source>
        <dbReference type="Pfam" id="PF05161"/>
    </source>
</evidence>
<protein>
    <submittedName>
        <fullName evidence="8">Putative hydroxypyruvate reductase</fullName>
        <ecNumber evidence="8">1.1.1.81</ecNumber>
    </submittedName>
</protein>
<dbReference type="InterPro" id="IPR007835">
    <property type="entry name" value="MOFRL"/>
</dbReference>
<dbReference type="Pfam" id="PF05161">
    <property type="entry name" value="MOFRL"/>
    <property type="match status" value="1"/>
</dbReference>
<name>A0A5C6FP03_9PLAN</name>
<feature type="region of interest" description="Disordered" evidence="5">
    <location>
        <begin position="324"/>
        <end position="352"/>
    </location>
</feature>
<keyword evidence="8" id="KW-0560">Oxidoreductase</keyword>
<dbReference type="InterPro" id="IPR037035">
    <property type="entry name" value="GK-like_C_sf"/>
</dbReference>
<organism evidence="8 9">
    <name type="scientific">Crateriforma conspicua</name>
    <dbReference type="NCBI Taxonomy" id="2527996"/>
    <lineage>
        <taxon>Bacteria</taxon>
        <taxon>Pseudomonadati</taxon>
        <taxon>Planctomycetota</taxon>
        <taxon>Planctomycetia</taxon>
        <taxon>Planctomycetales</taxon>
        <taxon>Planctomycetaceae</taxon>
        <taxon>Crateriforma</taxon>
    </lineage>
</organism>
<evidence type="ECO:0000256" key="1">
    <source>
        <dbReference type="ARBA" id="ARBA00022679"/>
    </source>
</evidence>
<dbReference type="InterPro" id="IPR025286">
    <property type="entry name" value="MOFRL_assoc_dom"/>
</dbReference>
<dbReference type="FunFam" id="3.40.1480.10:FF:000002">
    <property type="entry name" value="Glycerate kinase"/>
    <property type="match status" value="1"/>
</dbReference>
<evidence type="ECO:0000313" key="9">
    <source>
        <dbReference type="Proteomes" id="UP000316476"/>
    </source>
</evidence>
<evidence type="ECO:0000256" key="3">
    <source>
        <dbReference type="ARBA" id="ARBA00022777"/>
    </source>
</evidence>
<dbReference type="PANTHER" id="PTHR12227:SF0">
    <property type="entry name" value="GLYCERATE KINASE"/>
    <property type="match status" value="1"/>
</dbReference>
<evidence type="ECO:0000256" key="4">
    <source>
        <dbReference type="ARBA" id="ARBA00022840"/>
    </source>
</evidence>
<evidence type="ECO:0000256" key="5">
    <source>
        <dbReference type="SAM" id="MobiDB-lite"/>
    </source>
</evidence>
<sequence>MNDAAHPTTPRQDATNIWHAGLDAVRARPLVARSVRFDGDMLCIEDVRIERTQFDRLIVVGAGKAATAMAKGLLDAVQDVVPVSGWINVPDGTQSDLPGITVHVGRPAGVNEPTEDAVIGANRILEIVAQAGPRDLCIALISGGGSALLPAPSAGITLDDKVAVTRWLSGAGADIKELNTVRKHLSRIKGGGLLSACRAGRLVTLVLSDVLGDPLDLIASGPTVMDPSSSLDAIEVLRKYDPQQTLPQSVYRCLQHPRKSDTTGNLPHDIVVLGNNPLAVDEAGIRAESLGYNHVMQSARESEGIAEDVGRHLARMTTDMLRRDDSSHPVNCLISGGEPTVRLAPPERRGKGGRNQQLVLAAYEELLKQDLTPQQWEQICILSGGTDGEDGPTDAAGAMIDAQVHRRARNAGLDIQDHLQRNDAYSFFLHCGGLLITGPTGTNVCDVRVAVIKNSSCF</sequence>
<feature type="domain" description="MOFRL" evidence="6">
    <location>
        <begin position="332"/>
        <end position="446"/>
    </location>
</feature>
<dbReference type="Pfam" id="PF13660">
    <property type="entry name" value="DUF4147"/>
    <property type="match status" value="1"/>
</dbReference>
<dbReference type="AlphaFoldDB" id="A0A5C6FP03"/>
<evidence type="ECO:0000256" key="2">
    <source>
        <dbReference type="ARBA" id="ARBA00022741"/>
    </source>
</evidence>
<keyword evidence="2" id="KW-0547">Nucleotide-binding</keyword>
<gene>
    <name evidence="8" type="primary">ttuD</name>
    <name evidence="8" type="ORF">V7x_03960</name>
</gene>
<keyword evidence="8" id="KW-0670">Pyruvate</keyword>
<dbReference type="RefSeq" id="WP_146410460.1">
    <property type="nucleotide sequence ID" value="NZ_SJPZ01000001.1"/>
</dbReference>
<comment type="caution">
    <text evidence="8">The sequence shown here is derived from an EMBL/GenBank/DDBJ whole genome shotgun (WGS) entry which is preliminary data.</text>
</comment>
<dbReference type="OrthoDB" id="9766552at2"/>
<reference evidence="8 9" key="1">
    <citation type="submission" date="2019-02" db="EMBL/GenBank/DDBJ databases">
        <title>Deep-cultivation of Planctomycetes and their phenomic and genomic characterization uncovers novel biology.</title>
        <authorList>
            <person name="Wiegand S."/>
            <person name="Jogler M."/>
            <person name="Boedeker C."/>
            <person name="Pinto D."/>
            <person name="Vollmers J."/>
            <person name="Rivas-Marin E."/>
            <person name="Kohn T."/>
            <person name="Peeters S.H."/>
            <person name="Heuer A."/>
            <person name="Rast P."/>
            <person name="Oberbeckmann S."/>
            <person name="Bunk B."/>
            <person name="Jeske O."/>
            <person name="Meyerdierks A."/>
            <person name="Storesund J.E."/>
            <person name="Kallscheuer N."/>
            <person name="Luecker S."/>
            <person name="Lage O.M."/>
            <person name="Pohl T."/>
            <person name="Merkel B.J."/>
            <person name="Hornburger P."/>
            <person name="Mueller R.-W."/>
            <person name="Bruemmer F."/>
            <person name="Labrenz M."/>
            <person name="Spormann A.M."/>
            <person name="Op Den Camp H."/>
            <person name="Overmann J."/>
            <person name="Amann R."/>
            <person name="Jetten M.S.M."/>
            <person name="Mascher T."/>
            <person name="Medema M.H."/>
            <person name="Devos D.P."/>
            <person name="Kaster A.-K."/>
            <person name="Ovreas L."/>
            <person name="Rohde M."/>
            <person name="Galperin M.Y."/>
            <person name="Jogler C."/>
        </authorList>
    </citation>
    <scope>NUCLEOTIDE SEQUENCE [LARGE SCALE GENOMIC DNA]</scope>
    <source>
        <strain evidence="8 9">V7</strain>
    </source>
</reference>
<dbReference type="PANTHER" id="PTHR12227">
    <property type="entry name" value="GLYCERATE KINASE"/>
    <property type="match status" value="1"/>
</dbReference>
<dbReference type="GO" id="GO:0005524">
    <property type="term" value="F:ATP binding"/>
    <property type="evidence" value="ECO:0007669"/>
    <property type="project" value="UniProtKB-KW"/>
</dbReference>
<dbReference type="InterPro" id="IPR038614">
    <property type="entry name" value="GK_N_sf"/>
</dbReference>
<dbReference type="EMBL" id="SJPZ01000001">
    <property type="protein sequence ID" value="TWU64852.1"/>
    <property type="molecule type" value="Genomic_DNA"/>
</dbReference>
<keyword evidence="1" id="KW-0808">Transferase</keyword>
<dbReference type="Proteomes" id="UP000316476">
    <property type="component" value="Unassembled WGS sequence"/>
</dbReference>
<dbReference type="Gene3D" id="3.40.50.10180">
    <property type="entry name" value="Glycerate kinase, MOFRL-like N-terminal domain"/>
    <property type="match status" value="1"/>
</dbReference>
<proteinExistence type="predicted"/>
<dbReference type="Gene3D" id="3.40.1480.10">
    <property type="entry name" value="MOFRL domain"/>
    <property type="match status" value="1"/>
</dbReference>
<dbReference type="InterPro" id="IPR039760">
    <property type="entry name" value="MOFRL_protein"/>
</dbReference>
<evidence type="ECO:0000313" key="8">
    <source>
        <dbReference type="EMBL" id="TWU64852.1"/>
    </source>
</evidence>
<dbReference type="GO" id="GO:0005737">
    <property type="term" value="C:cytoplasm"/>
    <property type="evidence" value="ECO:0007669"/>
    <property type="project" value="TreeGrafter"/>
</dbReference>
<dbReference type="EC" id="1.1.1.81" evidence="8"/>
<keyword evidence="3" id="KW-0418">Kinase</keyword>
<dbReference type="FunFam" id="3.40.50.10180:FF:000001">
    <property type="entry name" value="Glycerate kinase"/>
    <property type="match status" value="1"/>
</dbReference>
<accession>A0A5C6FP03</accession>
<evidence type="ECO:0000259" key="7">
    <source>
        <dbReference type="Pfam" id="PF13660"/>
    </source>
</evidence>
<dbReference type="SUPFAM" id="SSF82544">
    <property type="entry name" value="GckA/TtuD-like"/>
    <property type="match status" value="1"/>
</dbReference>
<feature type="domain" description="MOFRL-associated" evidence="7">
    <location>
        <begin position="14"/>
        <end position="255"/>
    </location>
</feature>
<keyword evidence="4" id="KW-0067">ATP-binding</keyword>
<dbReference type="GO" id="GO:0016618">
    <property type="term" value="F:hydroxypyruvate reductase [NAD(P)H] activity"/>
    <property type="evidence" value="ECO:0007669"/>
    <property type="project" value="UniProtKB-EC"/>
</dbReference>